<dbReference type="KEGG" id="dtm:BJL86_0821"/>
<proteinExistence type="predicted"/>
<keyword evidence="3" id="KW-1185">Reference proteome</keyword>
<dbReference type="STRING" id="499555.BJL86_0821"/>
<gene>
    <name evidence="2" type="ORF">BJL86_0821</name>
</gene>
<feature type="domain" description="BioF2-like acetyltransferase" evidence="1">
    <location>
        <begin position="163"/>
        <end position="307"/>
    </location>
</feature>
<evidence type="ECO:0000313" key="3">
    <source>
        <dbReference type="Proteomes" id="UP000186104"/>
    </source>
</evidence>
<dbReference type="Proteomes" id="UP000186104">
    <property type="component" value="Chromosome"/>
</dbReference>
<evidence type="ECO:0000313" key="2">
    <source>
        <dbReference type="EMBL" id="ANI91615.1"/>
    </source>
</evidence>
<sequence length="363" mass="40931">MRFELRGDVDERLLDQWWSLCEEVGDTFSARPSYGLNWFRRLGKGDLAIAAVYDGDALMALLPMHVRNRLGVKVHRLLGHGLGTIGAVLFRDEQALAELVEGLHTSVNRLQLSHLRADEPFRKALRTHGGWDIEFDVDDFCPTVSLPPGSSASTLRSKSSIKRALRIRRTLERDGLPLEFEVVDNTKTFDSRWHDIVHTASEAQSSEFDSRLNLCAEPYATFTHAFLREEAERGHLLVWGTRFDGHWAAHFVTIRTNNVIQAWITRYAPEVGRHRPGHQMLQEICDTHDQYGVVELDLLIGRNRYKSDWQTGGYEVGTLNASPRSKKVHRRWAATVDHAASTTKEVASTVGSALGRVGARSGE</sequence>
<reference evidence="2 3" key="1">
    <citation type="submission" date="2016-06" db="EMBL/GenBank/DDBJ databases">
        <title>Complete genome sequence of a saline-alkali tolerant type strain Dietzia timorensis ID05-A0528T.</title>
        <authorList>
            <person name="Wu X."/>
        </authorList>
    </citation>
    <scope>NUCLEOTIDE SEQUENCE [LARGE SCALE GENOMIC DNA]</scope>
    <source>
        <strain evidence="2 3">ID05-A0528</strain>
    </source>
</reference>
<dbReference type="RefSeq" id="WP_067472264.1">
    <property type="nucleotide sequence ID" value="NZ_CP015961.1"/>
</dbReference>
<protein>
    <recommendedName>
        <fullName evidence="1">BioF2-like acetyltransferase domain-containing protein</fullName>
    </recommendedName>
</protein>
<dbReference type="AlphaFoldDB" id="A0A173LH81"/>
<organism evidence="2 3">
    <name type="scientific">Dietzia timorensis</name>
    <dbReference type="NCBI Taxonomy" id="499555"/>
    <lineage>
        <taxon>Bacteria</taxon>
        <taxon>Bacillati</taxon>
        <taxon>Actinomycetota</taxon>
        <taxon>Actinomycetes</taxon>
        <taxon>Mycobacteriales</taxon>
        <taxon>Dietziaceae</taxon>
        <taxon>Dietzia</taxon>
    </lineage>
</organism>
<evidence type="ECO:0000259" key="1">
    <source>
        <dbReference type="Pfam" id="PF13480"/>
    </source>
</evidence>
<name>A0A173LH81_9ACTN</name>
<dbReference type="EMBL" id="CP015961">
    <property type="protein sequence ID" value="ANI91615.1"/>
    <property type="molecule type" value="Genomic_DNA"/>
</dbReference>
<dbReference type="InterPro" id="IPR038740">
    <property type="entry name" value="BioF2-like_GNAT_dom"/>
</dbReference>
<dbReference type="InterPro" id="IPR016181">
    <property type="entry name" value="Acyl_CoA_acyltransferase"/>
</dbReference>
<accession>A0A173LH81</accession>
<dbReference type="Pfam" id="PF13480">
    <property type="entry name" value="Acetyltransf_6"/>
    <property type="match status" value="1"/>
</dbReference>
<dbReference type="SUPFAM" id="SSF55729">
    <property type="entry name" value="Acyl-CoA N-acyltransferases (Nat)"/>
    <property type="match status" value="1"/>
</dbReference>